<dbReference type="OrthoDB" id="1658288at2759"/>
<organism evidence="1 2">
    <name type="scientific">Hyaloscypha hepaticicola</name>
    <dbReference type="NCBI Taxonomy" id="2082293"/>
    <lineage>
        <taxon>Eukaryota</taxon>
        <taxon>Fungi</taxon>
        <taxon>Dikarya</taxon>
        <taxon>Ascomycota</taxon>
        <taxon>Pezizomycotina</taxon>
        <taxon>Leotiomycetes</taxon>
        <taxon>Helotiales</taxon>
        <taxon>Hyaloscyphaceae</taxon>
        <taxon>Hyaloscypha</taxon>
    </lineage>
</organism>
<dbReference type="InterPro" id="IPR035994">
    <property type="entry name" value="Nucleoside_phosphorylase_sf"/>
</dbReference>
<dbReference type="SUPFAM" id="SSF53167">
    <property type="entry name" value="Purine and uridine phosphorylases"/>
    <property type="match status" value="1"/>
</dbReference>
<gene>
    <name evidence="1" type="ORF">NA56DRAFT_703661</name>
</gene>
<dbReference type="InterPro" id="IPR053137">
    <property type="entry name" value="NLR-like"/>
</dbReference>
<dbReference type="Proteomes" id="UP000235672">
    <property type="component" value="Unassembled WGS sequence"/>
</dbReference>
<dbReference type="GO" id="GO:0003824">
    <property type="term" value="F:catalytic activity"/>
    <property type="evidence" value="ECO:0007669"/>
    <property type="project" value="InterPro"/>
</dbReference>
<accession>A0A2J6Q5A8</accession>
<sequence length="115" mass="12397">MSKVLDFDEYTIAWVAVLPIEAEAALGMLDKKHDGYFETVRGDDYIYIGGELNGHKIVVATWPAGQNYGPGAAAALVNQVKARFPNIPSAPHKIPSLHPAYYSAHSTSSSVHDAS</sequence>
<dbReference type="STRING" id="1745343.A0A2J6Q5A8"/>
<name>A0A2J6Q5A8_9HELO</name>
<proteinExistence type="predicted"/>
<dbReference type="AlphaFoldDB" id="A0A2J6Q5A8"/>
<dbReference type="PANTHER" id="PTHR46082:SF11">
    <property type="entry name" value="AAA+ ATPASE DOMAIN-CONTAINING PROTEIN-RELATED"/>
    <property type="match status" value="1"/>
</dbReference>
<keyword evidence="2" id="KW-1185">Reference proteome</keyword>
<evidence type="ECO:0000313" key="1">
    <source>
        <dbReference type="EMBL" id="PMD21475.1"/>
    </source>
</evidence>
<dbReference type="EMBL" id="KZ613481">
    <property type="protein sequence ID" value="PMD21475.1"/>
    <property type="molecule type" value="Genomic_DNA"/>
</dbReference>
<dbReference type="Gene3D" id="3.40.50.1580">
    <property type="entry name" value="Nucleoside phosphorylase domain"/>
    <property type="match status" value="1"/>
</dbReference>
<dbReference type="PANTHER" id="PTHR46082">
    <property type="entry name" value="ATP/GTP-BINDING PROTEIN-RELATED"/>
    <property type="match status" value="1"/>
</dbReference>
<dbReference type="GO" id="GO:0009116">
    <property type="term" value="P:nucleoside metabolic process"/>
    <property type="evidence" value="ECO:0007669"/>
    <property type="project" value="InterPro"/>
</dbReference>
<evidence type="ECO:0000313" key="2">
    <source>
        <dbReference type="Proteomes" id="UP000235672"/>
    </source>
</evidence>
<reference evidence="1 2" key="1">
    <citation type="submission" date="2016-05" db="EMBL/GenBank/DDBJ databases">
        <title>A degradative enzymes factory behind the ericoid mycorrhizal symbiosis.</title>
        <authorList>
            <consortium name="DOE Joint Genome Institute"/>
            <person name="Martino E."/>
            <person name="Morin E."/>
            <person name="Grelet G."/>
            <person name="Kuo A."/>
            <person name="Kohler A."/>
            <person name="Daghino S."/>
            <person name="Barry K."/>
            <person name="Choi C."/>
            <person name="Cichocki N."/>
            <person name="Clum A."/>
            <person name="Copeland A."/>
            <person name="Hainaut M."/>
            <person name="Haridas S."/>
            <person name="Labutti K."/>
            <person name="Lindquist E."/>
            <person name="Lipzen A."/>
            <person name="Khouja H.-R."/>
            <person name="Murat C."/>
            <person name="Ohm R."/>
            <person name="Olson A."/>
            <person name="Spatafora J."/>
            <person name="Veneault-Fourrey C."/>
            <person name="Henrissat B."/>
            <person name="Grigoriev I."/>
            <person name="Martin F."/>
            <person name="Perotto S."/>
        </authorList>
    </citation>
    <scope>NUCLEOTIDE SEQUENCE [LARGE SCALE GENOMIC DNA]</scope>
    <source>
        <strain evidence="1 2">UAMH 7357</strain>
    </source>
</reference>
<protein>
    <submittedName>
        <fullName evidence="1">Uncharacterized protein</fullName>
    </submittedName>
</protein>